<organism evidence="4 5">
    <name type="scientific">Panagrellus redivivus</name>
    <name type="common">Microworm</name>
    <dbReference type="NCBI Taxonomy" id="6233"/>
    <lineage>
        <taxon>Eukaryota</taxon>
        <taxon>Metazoa</taxon>
        <taxon>Ecdysozoa</taxon>
        <taxon>Nematoda</taxon>
        <taxon>Chromadorea</taxon>
        <taxon>Rhabditida</taxon>
        <taxon>Tylenchina</taxon>
        <taxon>Panagrolaimomorpha</taxon>
        <taxon>Panagrolaimoidea</taxon>
        <taxon>Panagrolaimidae</taxon>
        <taxon>Panagrellus</taxon>
    </lineage>
</organism>
<reference evidence="4" key="1">
    <citation type="journal article" date="2013" name="Genetics">
        <title>The draft genome and transcriptome of Panagrellus redivivus are shaped by the harsh demands of a free-living lifestyle.</title>
        <authorList>
            <person name="Srinivasan J."/>
            <person name="Dillman A.R."/>
            <person name="Macchietto M.G."/>
            <person name="Heikkinen L."/>
            <person name="Lakso M."/>
            <person name="Fracchia K.M."/>
            <person name="Antoshechkin I."/>
            <person name="Mortazavi A."/>
            <person name="Wong G."/>
            <person name="Sternberg P.W."/>
        </authorList>
    </citation>
    <scope>NUCLEOTIDE SEQUENCE [LARGE SCALE GENOMIC DNA]</scope>
    <source>
        <strain evidence="4">MT8872</strain>
    </source>
</reference>
<accession>A0A7E4VC65</accession>
<proteinExistence type="inferred from homology"/>
<name>A0A7E4VC65_PANRE</name>
<evidence type="ECO:0000259" key="3">
    <source>
        <dbReference type="Pfam" id="PF11938"/>
    </source>
</evidence>
<dbReference type="Pfam" id="PF11938">
    <property type="entry name" value="DUF3456"/>
    <property type="match status" value="1"/>
</dbReference>
<sequence>MARETEARVSKLNPKMSKTDAAFWFNDYVDDFCRGLLALRVHHGVIGPARFSPEMSEIMKFAKRMRDQGTEVNIGLSEDLWDAPSVEISRLQSDCDAILEEHEEEIETWYYQRLKSGSDPPSLEATLCQSHFSTACSTSALSETPETEHDPNDEL</sequence>
<keyword evidence="4" id="KW-1185">Reference proteome</keyword>
<dbReference type="PANTHER" id="PTHR15382">
    <property type="entry name" value="CTG4A-RELATED"/>
    <property type="match status" value="1"/>
</dbReference>
<keyword evidence="2" id="KW-0732">Signal</keyword>
<dbReference type="PANTHER" id="PTHR15382:SF8">
    <property type="entry name" value="CANOPY B"/>
    <property type="match status" value="1"/>
</dbReference>
<dbReference type="InterPro" id="IPR021852">
    <property type="entry name" value="DUF3456"/>
</dbReference>
<dbReference type="AlphaFoldDB" id="A0A7E4VC65"/>
<feature type="domain" description="DUF3456" evidence="3">
    <location>
        <begin position="27"/>
        <end position="136"/>
    </location>
</feature>
<dbReference type="WBParaSite" id="Pan_g19206.t1">
    <property type="protein sequence ID" value="Pan_g19206.t1"/>
    <property type="gene ID" value="Pan_g19206"/>
</dbReference>
<comment type="similarity">
    <text evidence="1">Belongs to the canopy family.</text>
</comment>
<reference evidence="5" key="2">
    <citation type="submission" date="2020-10" db="UniProtKB">
        <authorList>
            <consortium name="WormBaseParasite"/>
        </authorList>
    </citation>
    <scope>IDENTIFICATION</scope>
</reference>
<evidence type="ECO:0000256" key="2">
    <source>
        <dbReference type="ARBA" id="ARBA00022729"/>
    </source>
</evidence>
<protein>
    <submittedName>
        <fullName evidence="5">DUF3456 domain-containing protein</fullName>
    </submittedName>
</protein>
<evidence type="ECO:0000256" key="1">
    <source>
        <dbReference type="ARBA" id="ARBA00007285"/>
    </source>
</evidence>
<evidence type="ECO:0000313" key="4">
    <source>
        <dbReference type="Proteomes" id="UP000492821"/>
    </source>
</evidence>
<evidence type="ECO:0000313" key="5">
    <source>
        <dbReference type="WBParaSite" id="Pan_g19206.t1"/>
    </source>
</evidence>
<dbReference type="Proteomes" id="UP000492821">
    <property type="component" value="Unassembled WGS sequence"/>
</dbReference>